<feature type="region of interest" description="Disordered" evidence="6">
    <location>
        <begin position="116"/>
        <end position="145"/>
    </location>
</feature>
<evidence type="ECO:0000256" key="5">
    <source>
        <dbReference type="ARBA" id="ARBA00023136"/>
    </source>
</evidence>
<accession>A0A6A5KH78</accession>
<evidence type="ECO:0000313" key="8">
    <source>
        <dbReference type="EMBL" id="KAF1835077.1"/>
    </source>
</evidence>
<dbReference type="Gene3D" id="1.10.287.110">
    <property type="entry name" value="DnaJ domain"/>
    <property type="match status" value="1"/>
</dbReference>
<keyword evidence="3" id="KW-0256">Endoplasmic reticulum</keyword>
<dbReference type="EMBL" id="ML975292">
    <property type="protein sequence ID" value="KAF1835077.1"/>
    <property type="molecule type" value="Genomic_DNA"/>
</dbReference>
<reference evidence="8" key="1">
    <citation type="submission" date="2020-01" db="EMBL/GenBank/DDBJ databases">
        <authorList>
            <consortium name="DOE Joint Genome Institute"/>
            <person name="Haridas S."/>
            <person name="Albert R."/>
            <person name="Binder M."/>
            <person name="Bloem J."/>
            <person name="Labutti K."/>
            <person name="Salamov A."/>
            <person name="Andreopoulos B."/>
            <person name="Baker S.E."/>
            <person name="Barry K."/>
            <person name="Bills G."/>
            <person name="Bluhm B.H."/>
            <person name="Cannon C."/>
            <person name="Castanera R."/>
            <person name="Culley D.E."/>
            <person name="Daum C."/>
            <person name="Ezra D."/>
            <person name="Gonzalez J.B."/>
            <person name="Henrissat B."/>
            <person name="Kuo A."/>
            <person name="Liang C."/>
            <person name="Lipzen A."/>
            <person name="Lutzoni F."/>
            <person name="Magnuson J."/>
            <person name="Mondo S."/>
            <person name="Nolan M."/>
            <person name="Ohm R."/>
            <person name="Pangilinan J."/>
            <person name="Park H.-J."/>
            <person name="Ramirez L."/>
            <person name="Alfaro M."/>
            <person name="Sun H."/>
            <person name="Tritt A."/>
            <person name="Yoshinaga Y."/>
            <person name="Zwiers L.-H."/>
            <person name="Turgeon B.G."/>
            <person name="Goodwin S.B."/>
            <person name="Spatafora J.W."/>
            <person name="Crous P.W."/>
            <person name="Grigoriev I.V."/>
        </authorList>
    </citation>
    <scope>NUCLEOTIDE SEQUENCE</scope>
    <source>
        <strain evidence="8">P77</strain>
    </source>
</reference>
<dbReference type="Proteomes" id="UP000800040">
    <property type="component" value="Unassembled WGS sequence"/>
</dbReference>
<dbReference type="SUPFAM" id="SSF46565">
    <property type="entry name" value="Chaperone J-domain"/>
    <property type="match status" value="1"/>
</dbReference>
<keyword evidence="4" id="KW-1133">Transmembrane helix</keyword>
<protein>
    <submittedName>
        <fullName evidence="8">DUF1977-domain-containing protein</fullName>
    </submittedName>
</protein>
<proteinExistence type="predicted"/>
<organism evidence="8 9">
    <name type="scientific">Decorospora gaudefroyi</name>
    <dbReference type="NCBI Taxonomy" id="184978"/>
    <lineage>
        <taxon>Eukaryota</taxon>
        <taxon>Fungi</taxon>
        <taxon>Dikarya</taxon>
        <taxon>Ascomycota</taxon>
        <taxon>Pezizomycotina</taxon>
        <taxon>Dothideomycetes</taxon>
        <taxon>Pleosporomycetidae</taxon>
        <taxon>Pleosporales</taxon>
        <taxon>Pleosporineae</taxon>
        <taxon>Pleosporaceae</taxon>
        <taxon>Decorospora</taxon>
    </lineage>
</organism>
<dbReference type="InterPro" id="IPR036869">
    <property type="entry name" value="J_dom_sf"/>
</dbReference>
<dbReference type="PANTHER" id="PTHR43908:SF3">
    <property type="entry name" value="AT29763P-RELATED"/>
    <property type="match status" value="1"/>
</dbReference>
<dbReference type="GO" id="GO:0005789">
    <property type="term" value="C:endoplasmic reticulum membrane"/>
    <property type="evidence" value="ECO:0007669"/>
    <property type="project" value="UniProtKB-SubCell"/>
</dbReference>
<dbReference type="SMART" id="SM00271">
    <property type="entry name" value="DnaJ"/>
    <property type="match status" value="1"/>
</dbReference>
<dbReference type="GO" id="GO:0071218">
    <property type="term" value="P:cellular response to misfolded protein"/>
    <property type="evidence" value="ECO:0007669"/>
    <property type="project" value="TreeGrafter"/>
</dbReference>
<dbReference type="InterPro" id="IPR015399">
    <property type="entry name" value="DUF1977_DnaJ-like"/>
</dbReference>
<evidence type="ECO:0000259" key="7">
    <source>
        <dbReference type="PROSITE" id="PS50076"/>
    </source>
</evidence>
<dbReference type="Pfam" id="PF09320">
    <property type="entry name" value="DUF1977"/>
    <property type="match status" value="1"/>
</dbReference>
<dbReference type="PANTHER" id="PTHR43908">
    <property type="entry name" value="AT29763P-RELATED"/>
    <property type="match status" value="1"/>
</dbReference>
<dbReference type="PRINTS" id="PR00625">
    <property type="entry name" value="JDOMAIN"/>
</dbReference>
<sequence length="351" mass="38303">MSGKTSGSDANSRDHHDGSAGRAFTVEQKAAVIRIKQCAPTAYYKILGLEEVKASCSDGDIKKAYRKLSLLTHPDKNGYSGADEAFKLVSKAFQVLSDPDKKKKYDQFGLDPDARFDPRSAAGAGGGGGASPFGNGFARRGGFGDEEMTPEELFRQFFGGGFGGPFGGFDTGPGFVFNLGGGPGVRVHQFGGGRPRRRPTTATPPGTEAQQTASSAFANLLPLLFLFVLPLLSSLFSGSASTSASPSVVFETPRAPNTLKRVSSRIKIDYYVDPREVHDYTHKKWRKLDDVAENQYVHITNTRCQSERFRQRKAMEEAQGWFSVDQEAMSKARNMELKSCNKLRKLGLDVY</sequence>
<keyword evidence="9" id="KW-1185">Reference proteome</keyword>
<keyword evidence="5" id="KW-0472">Membrane</keyword>
<evidence type="ECO:0000256" key="3">
    <source>
        <dbReference type="ARBA" id="ARBA00022824"/>
    </source>
</evidence>
<dbReference type="Pfam" id="PF00226">
    <property type="entry name" value="DnaJ"/>
    <property type="match status" value="1"/>
</dbReference>
<gene>
    <name evidence="8" type="ORF">BDW02DRAFT_301324</name>
</gene>
<dbReference type="PROSITE" id="PS00636">
    <property type="entry name" value="DNAJ_1"/>
    <property type="match status" value="1"/>
</dbReference>
<feature type="region of interest" description="Disordered" evidence="6">
    <location>
        <begin position="1"/>
        <end position="22"/>
    </location>
</feature>
<name>A0A6A5KH78_9PLEO</name>
<dbReference type="CDD" id="cd06257">
    <property type="entry name" value="DnaJ"/>
    <property type="match status" value="1"/>
</dbReference>
<dbReference type="InterPro" id="IPR051100">
    <property type="entry name" value="DnaJ_subfamily_B/C"/>
</dbReference>
<feature type="compositionally biased region" description="Low complexity" evidence="6">
    <location>
        <begin position="200"/>
        <end position="210"/>
    </location>
</feature>
<keyword evidence="2" id="KW-0812">Transmembrane</keyword>
<evidence type="ECO:0000256" key="6">
    <source>
        <dbReference type="SAM" id="MobiDB-lite"/>
    </source>
</evidence>
<dbReference type="AlphaFoldDB" id="A0A6A5KH78"/>
<feature type="domain" description="J" evidence="7">
    <location>
        <begin position="42"/>
        <end position="109"/>
    </location>
</feature>
<dbReference type="InterPro" id="IPR018253">
    <property type="entry name" value="DnaJ_domain_CS"/>
</dbReference>
<dbReference type="InterPro" id="IPR001623">
    <property type="entry name" value="DnaJ_domain"/>
</dbReference>
<evidence type="ECO:0000313" key="9">
    <source>
        <dbReference type="Proteomes" id="UP000800040"/>
    </source>
</evidence>
<evidence type="ECO:0000256" key="4">
    <source>
        <dbReference type="ARBA" id="ARBA00022989"/>
    </source>
</evidence>
<dbReference type="OrthoDB" id="1507364at2759"/>
<dbReference type="PROSITE" id="PS50076">
    <property type="entry name" value="DNAJ_2"/>
    <property type="match status" value="1"/>
</dbReference>
<dbReference type="GO" id="GO:0030544">
    <property type="term" value="F:Hsp70 protein binding"/>
    <property type="evidence" value="ECO:0007669"/>
    <property type="project" value="TreeGrafter"/>
</dbReference>
<comment type="subcellular location">
    <subcellularLocation>
        <location evidence="1">Endoplasmic reticulum membrane</location>
        <topology evidence="1">Single-pass membrane protein</topology>
    </subcellularLocation>
</comment>
<evidence type="ECO:0000256" key="1">
    <source>
        <dbReference type="ARBA" id="ARBA00004389"/>
    </source>
</evidence>
<feature type="region of interest" description="Disordered" evidence="6">
    <location>
        <begin position="189"/>
        <end position="210"/>
    </location>
</feature>
<evidence type="ECO:0000256" key="2">
    <source>
        <dbReference type="ARBA" id="ARBA00022692"/>
    </source>
</evidence>
<feature type="compositionally biased region" description="Polar residues" evidence="6">
    <location>
        <begin position="1"/>
        <end position="10"/>
    </location>
</feature>